<evidence type="ECO:0000256" key="1">
    <source>
        <dbReference type="SAM" id="SignalP"/>
    </source>
</evidence>
<evidence type="ECO:0000313" key="3">
    <source>
        <dbReference type="EMBL" id="GGG35530.1"/>
    </source>
</evidence>
<name>A0A917GBM7_9FLAO</name>
<dbReference type="RefSeq" id="WP_188461344.1">
    <property type="nucleotide sequence ID" value="NZ_BMFQ01000001.1"/>
</dbReference>
<dbReference type="EMBL" id="BMFQ01000001">
    <property type="protein sequence ID" value="GGG35530.1"/>
    <property type="molecule type" value="Genomic_DNA"/>
</dbReference>
<comment type="caution">
    <text evidence="3">The sequence shown here is derived from an EMBL/GenBank/DDBJ whole genome shotgun (WGS) entry which is preliminary data.</text>
</comment>
<accession>A0A917GBM7</accession>
<feature type="signal peptide" evidence="1">
    <location>
        <begin position="1"/>
        <end position="19"/>
    </location>
</feature>
<reference evidence="3" key="2">
    <citation type="submission" date="2020-09" db="EMBL/GenBank/DDBJ databases">
        <authorList>
            <person name="Sun Q."/>
            <person name="Zhou Y."/>
        </authorList>
    </citation>
    <scope>NUCLEOTIDE SEQUENCE</scope>
    <source>
        <strain evidence="3">CGMCC 1.12751</strain>
    </source>
</reference>
<feature type="domain" description="Outer membrane protein beta-barrel" evidence="2">
    <location>
        <begin position="18"/>
        <end position="166"/>
    </location>
</feature>
<organism evidence="3 4">
    <name type="scientific">Bizionia arctica</name>
    <dbReference type="NCBI Taxonomy" id="1495645"/>
    <lineage>
        <taxon>Bacteria</taxon>
        <taxon>Pseudomonadati</taxon>
        <taxon>Bacteroidota</taxon>
        <taxon>Flavobacteriia</taxon>
        <taxon>Flavobacteriales</taxon>
        <taxon>Flavobacteriaceae</taxon>
        <taxon>Bizionia</taxon>
    </lineage>
</organism>
<dbReference type="AlphaFoldDB" id="A0A917GBM7"/>
<sequence length="201" mass="22640">MKNLLLALCLFSIINVSFSQNEKGIGFRGGVNISKLSTADLEVKTNAYFGMFYQVRLSELYALQPEIGYSNQGGKTKDGDNIYVEYLTFGFTNKLFLAPDVGFYMLVTPGFDLDIDDTPFGFMNRNNDEGNDATFIDFSMSFGLGIQFKNGLAIEARYKQGLIDVYSGTFHNFDSELYENRSQFNSVFQIGLAYTFNLTKN</sequence>
<feature type="chain" id="PRO_5036942140" description="Outer membrane protein beta-barrel domain-containing protein" evidence="1">
    <location>
        <begin position="20"/>
        <end position="201"/>
    </location>
</feature>
<keyword evidence="1" id="KW-0732">Signal</keyword>
<dbReference type="Pfam" id="PF13568">
    <property type="entry name" value="OMP_b-brl_2"/>
    <property type="match status" value="1"/>
</dbReference>
<gene>
    <name evidence="3" type="ORF">GCM10010976_04000</name>
</gene>
<reference evidence="3" key="1">
    <citation type="journal article" date="2014" name="Int. J. Syst. Evol. Microbiol.">
        <title>Complete genome sequence of Corynebacterium casei LMG S-19264T (=DSM 44701T), isolated from a smear-ripened cheese.</title>
        <authorList>
            <consortium name="US DOE Joint Genome Institute (JGI-PGF)"/>
            <person name="Walter F."/>
            <person name="Albersmeier A."/>
            <person name="Kalinowski J."/>
            <person name="Ruckert C."/>
        </authorList>
    </citation>
    <scope>NUCLEOTIDE SEQUENCE</scope>
    <source>
        <strain evidence="3">CGMCC 1.12751</strain>
    </source>
</reference>
<keyword evidence="4" id="KW-1185">Reference proteome</keyword>
<proteinExistence type="predicted"/>
<evidence type="ECO:0000259" key="2">
    <source>
        <dbReference type="Pfam" id="PF13568"/>
    </source>
</evidence>
<protein>
    <recommendedName>
        <fullName evidence="2">Outer membrane protein beta-barrel domain-containing protein</fullName>
    </recommendedName>
</protein>
<evidence type="ECO:0000313" key="4">
    <source>
        <dbReference type="Proteomes" id="UP000625976"/>
    </source>
</evidence>
<dbReference type="InterPro" id="IPR025665">
    <property type="entry name" value="Beta-barrel_OMP_2"/>
</dbReference>
<dbReference type="Proteomes" id="UP000625976">
    <property type="component" value="Unassembled WGS sequence"/>
</dbReference>